<dbReference type="SMART" id="SM00320">
    <property type="entry name" value="WD40"/>
    <property type="match status" value="3"/>
</dbReference>
<feature type="domain" description="Enhancer of mRNA-decapping protein 4 WD40 repeat region" evidence="11">
    <location>
        <begin position="282"/>
        <end position="385"/>
    </location>
</feature>
<dbReference type="GO" id="GO:0000932">
    <property type="term" value="C:P-body"/>
    <property type="evidence" value="ECO:0007669"/>
    <property type="project" value="UniProtKB-SubCell"/>
</dbReference>
<keyword evidence="3" id="KW-0963">Cytoplasm</keyword>
<evidence type="ECO:0000313" key="13">
    <source>
        <dbReference type="EMBL" id="PKA50505.1"/>
    </source>
</evidence>
<keyword evidence="6" id="KW-0507">mRNA processing</keyword>
<dbReference type="EMBL" id="KZ452023">
    <property type="protein sequence ID" value="PKA50505.1"/>
    <property type="molecule type" value="Genomic_DNA"/>
</dbReference>
<feature type="domain" description="Enhancer of mRNA-decapping protein 4 C-terminal" evidence="12">
    <location>
        <begin position="1342"/>
        <end position="1444"/>
    </location>
</feature>
<evidence type="ECO:0000256" key="6">
    <source>
        <dbReference type="ARBA" id="ARBA00022664"/>
    </source>
</evidence>
<evidence type="ECO:0000256" key="9">
    <source>
        <dbReference type="PROSITE-ProRule" id="PRU00221"/>
    </source>
</evidence>
<feature type="region of interest" description="Disordered" evidence="10">
    <location>
        <begin position="990"/>
        <end position="1023"/>
    </location>
</feature>
<dbReference type="GO" id="GO:0031087">
    <property type="term" value="P:deadenylation-independent decapping of nuclear-transcribed mRNA"/>
    <property type="evidence" value="ECO:0007669"/>
    <property type="project" value="InterPro"/>
</dbReference>
<feature type="region of interest" description="Disordered" evidence="10">
    <location>
        <begin position="241"/>
        <end position="261"/>
    </location>
</feature>
<feature type="compositionally biased region" description="Polar residues" evidence="10">
    <location>
        <begin position="926"/>
        <end position="935"/>
    </location>
</feature>
<evidence type="ECO:0000259" key="12">
    <source>
        <dbReference type="Pfam" id="PF21289"/>
    </source>
</evidence>
<dbReference type="SUPFAM" id="SSF50978">
    <property type="entry name" value="WD40 repeat-like"/>
    <property type="match status" value="1"/>
</dbReference>
<feature type="repeat" description="WD" evidence="9">
    <location>
        <begin position="329"/>
        <end position="371"/>
    </location>
</feature>
<dbReference type="FunFam" id="2.130.10.10:FF:000232">
    <property type="entry name" value="enhancer of mRNA-decapping protein 4"/>
    <property type="match status" value="1"/>
</dbReference>
<proteinExistence type="inferred from homology"/>
<dbReference type="Proteomes" id="UP000236161">
    <property type="component" value="Unassembled WGS sequence"/>
</dbReference>
<feature type="region of interest" description="Disordered" evidence="10">
    <location>
        <begin position="100"/>
        <end position="125"/>
    </location>
</feature>
<dbReference type="FunFam" id="1.10.220.100:FF:000001">
    <property type="entry name" value="Enhancer of mRNA-decapping protein 4"/>
    <property type="match status" value="1"/>
</dbReference>
<comment type="subcellular location">
    <subcellularLocation>
        <location evidence="1">Cytoplasm</location>
        <location evidence="1">P-body</location>
    </subcellularLocation>
</comment>
<dbReference type="InterPro" id="IPR049404">
    <property type="entry name" value="EDC4_C"/>
</dbReference>
<keyword evidence="7" id="KW-0677">Repeat</keyword>
<dbReference type="InterPro" id="IPR015943">
    <property type="entry name" value="WD40/YVTN_repeat-like_dom_sf"/>
</dbReference>
<evidence type="ECO:0000313" key="14">
    <source>
        <dbReference type="Proteomes" id="UP000236161"/>
    </source>
</evidence>
<keyword evidence="5 9" id="KW-0853">WD repeat</keyword>
<evidence type="ECO:0000256" key="1">
    <source>
        <dbReference type="ARBA" id="ARBA00004201"/>
    </source>
</evidence>
<dbReference type="Gene3D" id="2.130.10.10">
    <property type="entry name" value="YVTN repeat-like/Quinoprotein amine dehydrogenase"/>
    <property type="match status" value="1"/>
</dbReference>
<evidence type="ECO:0000256" key="8">
    <source>
        <dbReference type="ARBA" id="ARBA00023054"/>
    </source>
</evidence>
<dbReference type="InterPro" id="IPR044938">
    <property type="entry name" value="EDC4_C_sf"/>
</dbReference>
<keyword evidence="8" id="KW-0175">Coiled coil</keyword>
<evidence type="ECO:0000256" key="4">
    <source>
        <dbReference type="ARBA" id="ARBA00022553"/>
    </source>
</evidence>
<organism evidence="13 14">
    <name type="scientific">Apostasia shenzhenica</name>
    <dbReference type="NCBI Taxonomy" id="1088818"/>
    <lineage>
        <taxon>Eukaryota</taxon>
        <taxon>Viridiplantae</taxon>
        <taxon>Streptophyta</taxon>
        <taxon>Embryophyta</taxon>
        <taxon>Tracheophyta</taxon>
        <taxon>Spermatophyta</taxon>
        <taxon>Magnoliopsida</taxon>
        <taxon>Liliopsida</taxon>
        <taxon>Asparagales</taxon>
        <taxon>Orchidaceae</taxon>
        <taxon>Apostasioideae</taxon>
        <taxon>Apostasia</taxon>
    </lineage>
</organism>
<evidence type="ECO:0000256" key="2">
    <source>
        <dbReference type="ARBA" id="ARBA00009639"/>
    </source>
</evidence>
<dbReference type="GO" id="GO:0006397">
    <property type="term" value="P:mRNA processing"/>
    <property type="evidence" value="ECO:0007669"/>
    <property type="project" value="UniProtKB-KW"/>
</dbReference>
<dbReference type="OrthoDB" id="21128at2759"/>
<accession>A0A2I0A4N7</accession>
<evidence type="ECO:0000256" key="5">
    <source>
        <dbReference type="ARBA" id="ARBA00022574"/>
    </source>
</evidence>
<feature type="compositionally biased region" description="Low complexity" evidence="10">
    <location>
        <begin position="708"/>
        <end position="718"/>
    </location>
</feature>
<dbReference type="Pfam" id="PF21289">
    <property type="entry name" value="EDC4_C"/>
    <property type="match status" value="1"/>
</dbReference>
<dbReference type="PANTHER" id="PTHR15598:SF5">
    <property type="entry name" value="ENHANCER OF MRNA-DECAPPING PROTEIN 4"/>
    <property type="match status" value="1"/>
</dbReference>
<evidence type="ECO:0000256" key="3">
    <source>
        <dbReference type="ARBA" id="ARBA00022490"/>
    </source>
</evidence>
<dbReference type="InterPro" id="IPR032401">
    <property type="entry name" value="EDC4_WD40"/>
</dbReference>
<comment type="similarity">
    <text evidence="2">Belongs to the WD repeat EDC4 family.</text>
</comment>
<dbReference type="STRING" id="1088818.A0A2I0A4N7"/>
<dbReference type="InterPro" id="IPR001680">
    <property type="entry name" value="WD40_rpt"/>
</dbReference>
<dbReference type="InterPro" id="IPR045152">
    <property type="entry name" value="EDC4-like"/>
</dbReference>
<dbReference type="InterPro" id="IPR036322">
    <property type="entry name" value="WD40_repeat_dom_sf"/>
</dbReference>
<gene>
    <name evidence="13" type="primary">VCS</name>
    <name evidence="13" type="ORF">AXF42_Ash013720</name>
</gene>
<dbReference type="Gene3D" id="1.10.220.100">
    <property type="entry name" value="conserved c-terminal region of ge- 1"/>
    <property type="match status" value="1"/>
</dbReference>
<keyword evidence="14" id="KW-1185">Reference proteome</keyword>
<evidence type="ECO:0000256" key="10">
    <source>
        <dbReference type="SAM" id="MobiDB-lite"/>
    </source>
</evidence>
<sequence length="1472" mass="159990">MGEASLVDGSITARRGWRLLLLAFPRHCIRHCLQRGRHIARLLCRISHRGSEIILTCAPSPRLPVPSLSLHPPSPHQPPATLMASSGGNTNQFEVQKLFKPPTPNPNYTPNTNAPFPPPASFAASAPPLPFPATPPPGPFSFPPSNPPLHHNPFMHYPHENLHRPAVPFPVFPPELLNPNTNPNISGQNPGARLMALLGNTSPAQHEFSASMPLASAPNELPPMLHAVPSAPPAVMGLAQTPPAKMPSTKMPRGRPLGGGERAVHDVDARLPGEAQPPQLEVTPITKYVSDPGLVLGRQIAVNRTYICYGLKLGTIRVLNINTALRSLLRGHTQRVTDMAFFAEEVHLLASSSVDGKVFIWKIDEGPDHEDKPQITGKLVLAVQLVGDRDYHPRICWHSHKQEILIVGIGKLVLKFDTTKVGRGSEFSLDEPLKCSLEKLLEGVQLVGRHDAEVTDLSISQWMTTRIASASNDGTVKLWDDRKTVPLVTLRPHGGQPVNSLAFLTSPHRPDHIVLITSGPLNREVKMWSSMAEEGWLLPSDSESWQCTQTLELISSLEPILEEAFFNQVVVLPQASLILLANAKNNAIYAVHIEYGLYPAATHMDYIADFTVTMPILSLTGTTEILADGEQVVQVYCVQTQAIQQYALNLEQCLPPKVDNVLLAKDPCISHIYDGPSSEGFSAAKDSQGPIDIPLADPSPKPSHSFQSPAAVPNSSAPVSSDIKNIIHELSSQNFDAKLSAVPLTSVGSDSLHAASFPDPRTMDLLETPSALKSVTKGLEHNSAFGNRNFVSEHCEYPTEGLEHDVIRNVQDVRFLNDASRNDKLKAGQSDVSSHQNSNLILGLGGNTTHLVTPSEILSGAKNSSDSTPIKQKGETVFQDASVNKNPGLSKVYANPVDFSASDQSVTSDSHKEEQIASVEPLAEPSNVSSSQVNKNIPKEDGLLTDDPSNVNGVRMCDYAAEQCSGIDEENILTDIKDLSQMENELADIPAPKAGKAKKSKSKQSQASGPTSPHSSSFSLTDSFNEQGCSMDIPVTDQVFPQLLSVQQMLDELMSSQKEMQKQLITAMTVAIAKEGKRLEIALGRNMEKAVKANIDAFWMRFQEENAKREKTERDRLQQFTSLITNFVNKELPAILEKTLKKEFSSIGPAVARSISPAIDKTISSAIADSFQKGVGDKSVNQLEKAVNTKLESTVSRQIQAQFQTSGRQALQDALKSTLEVSLIPAFEQSCKAMFDQVDATFQKGLTEHTAAAQQQFDSAHSPLALTLRDSINSASSISQNFTTELADGQRKLLALFAGNPKALNPILLQQNSGPVGGVPEMALSVQQVEAPLDPMKELSWLISERKFNEAFTAALQRSDVSLVSWLCSQVDLHGLCSMVPLPLTQGVLLALLQQLACDIGNDTARRLGWMTEVAAAINPADPVISLHVRPIFKQVYTVLAHQRSLPTTTTTESSSIRIIMHVINSVLMSCK</sequence>
<dbReference type="Pfam" id="PF16529">
    <property type="entry name" value="Ge1_WD40"/>
    <property type="match status" value="2"/>
</dbReference>
<keyword evidence="4" id="KW-0597">Phosphoprotein</keyword>
<dbReference type="PROSITE" id="PS50082">
    <property type="entry name" value="WD_REPEATS_2"/>
    <property type="match status" value="2"/>
</dbReference>
<reference evidence="13 14" key="1">
    <citation type="journal article" date="2017" name="Nature">
        <title>The Apostasia genome and the evolution of orchids.</title>
        <authorList>
            <person name="Zhang G.Q."/>
            <person name="Liu K.W."/>
            <person name="Li Z."/>
            <person name="Lohaus R."/>
            <person name="Hsiao Y.Y."/>
            <person name="Niu S.C."/>
            <person name="Wang J.Y."/>
            <person name="Lin Y.C."/>
            <person name="Xu Q."/>
            <person name="Chen L.J."/>
            <person name="Yoshida K."/>
            <person name="Fujiwara S."/>
            <person name="Wang Z.W."/>
            <person name="Zhang Y.Q."/>
            <person name="Mitsuda N."/>
            <person name="Wang M."/>
            <person name="Liu G.H."/>
            <person name="Pecoraro L."/>
            <person name="Huang H.X."/>
            <person name="Xiao X.J."/>
            <person name="Lin M."/>
            <person name="Wu X.Y."/>
            <person name="Wu W.L."/>
            <person name="Chen Y.Y."/>
            <person name="Chang S.B."/>
            <person name="Sakamoto S."/>
            <person name="Ohme-Takagi M."/>
            <person name="Yagi M."/>
            <person name="Zeng S.J."/>
            <person name="Shen C.Y."/>
            <person name="Yeh C.M."/>
            <person name="Luo Y.B."/>
            <person name="Tsai W.C."/>
            <person name="Van de Peer Y."/>
            <person name="Liu Z.J."/>
        </authorList>
    </citation>
    <scope>NUCLEOTIDE SEQUENCE [LARGE SCALE GENOMIC DNA]</scope>
    <source>
        <strain evidence="14">cv. Shenzhen</strain>
        <tissue evidence="13">Stem</tissue>
    </source>
</reference>
<protein>
    <submittedName>
        <fullName evidence="13">Enhancer of mRNA-decapping protein 4</fullName>
    </submittedName>
</protein>
<evidence type="ECO:0000259" key="11">
    <source>
        <dbReference type="Pfam" id="PF16529"/>
    </source>
</evidence>
<feature type="region of interest" description="Disordered" evidence="10">
    <location>
        <begin position="902"/>
        <end position="949"/>
    </location>
</feature>
<dbReference type="PROSITE" id="PS50294">
    <property type="entry name" value="WD_REPEATS_REGION"/>
    <property type="match status" value="2"/>
</dbReference>
<feature type="repeat" description="WD" evidence="9">
    <location>
        <begin position="447"/>
        <end position="480"/>
    </location>
</feature>
<feature type="region of interest" description="Disordered" evidence="10">
    <location>
        <begin position="681"/>
        <end position="718"/>
    </location>
</feature>
<feature type="compositionally biased region" description="Low complexity" evidence="10">
    <location>
        <begin position="1003"/>
        <end position="1023"/>
    </location>
</feature>
<name>A0A2I0A4N7_9ASPA</name>
<feature type="domain" description="Enhancer of mRNA-decapping protein 4 WD40 repeat region" evidence="11">
    <location>
        <begin position="449"/>
        <end position="593"/>
    </location>
</feature>
<dbReference type="PANTHER" id="PTHR15598">
    <property type="entry name" value="ENHANCER OF MRNA-DECAPPING PROTEIN 4"/>
    <property type="match status" value="1"/>
</dbReference>
<evidence type="ECO:0000256" key="7">
    <source>
        <dbReference type="ARBA" id="ARBA00022737"/>
    </source>
</evidence>